<dbReference type="PRINTS" id="PR00417">
    <property type="entry name" value="PRTPISMRASEI"/>
</dbReference>
<dbReference type="GO" id="GO:0003917">
    <property type="term" value="F:DNA topoisomerase type I (single strand cut, ATP-independent) activity"/>
    <property type="evidence" value="ECO:0007669"/>
    <property type="project" value="InterPro"/>
</dbReference>
<dbReference type="SMART" id="SM00493">
    <property type="entry name" value="TOPRIM"/>
    <property type="match status" value="1"/>
</dbReference>
<dbReference type="Pfam" id="PF01751">
    <property type="entry name" value="Toprim"/>
    <property type="match status" value="1"/>
</dbReference>
<reference evidence="4" key="1">
    <citation type="journal article" date="2014" name="Front. Microbiol.">
        <title>High frequency of phylogenetically diverse reductive dehalogenase-homologous genes in deep subseafloor sedimentary metagenomes.</title>
        <authorList>
            <person name="Kawai M."/>
            <person name="Futagami T."/>
            <person name="Toyoda A."/>
            <person name="Takaki Y."/>
            <person name="Nishi S."/>
            <person name="Hori S."/>
            <person name="Arai W."/>
            <person name="Tsubouchi T."/>
            <person name="Morono Y."/>
            <person name="Uchiyama I."/>
            <person name="Ito T."/>
            <person name="Fujiyama A."/>
            <person name="Inagaki F."/>
            <person name="Takami H."/>
        </authorList>
    </citation>
    <scope>NUCLEOTIDE SEQUENCE</scope>
    <source>
        <strain evidence="4">Expedition CK06-06</strain>
    </source>
</reference>
<keyword evidence="1" id="KW-0413">Isomerase</keyword>
<dbReference type="PROSITE" id="PS50880">
    <property type="entry name" value="TOPRIM"/>
    <property type="match status" value="1"/>
</dbReference>
<dbReference type="InterPro" id="IPR003601">
    <property type="entry name" value="Topo_IA_2"/>
</dbReference>
<feature type="non-terminal residue" evidence="4">
    <location>
        <position position="271"/>
    </location>
</feature>
<dbReference type="PANTHER" id="PTHR42785">
    <property type="entry name" value="DNA TOPOISOMERASE, TYPE IA, CORE"/>
    <property type="match status" value="1"/>
</dbReference>
<accession>X0SQS6</accession>
<dbReference type="PANTHER" id="PTHR42785:SF1">
    <property type="entry name" value="DNA TOPOISOMERASE"/>
    <property type="match status" value="1"/>
</dbReference>
<dbReference type="Gene3D" id="3.40.50.140">
    <property type="match status" value="1"/>
</dbReference>
<gene>
    <name evidence="4" type="ORF">S01H1_15934</name>
</gene>
<dbReference type="InterPro" id="IPR006171">
    <property type="entry name" value="TOPRIM_dom"/>
</dbReference>
<dbReference type="Gene3D" id="1.10.460.10">
    <property type="entry name" value="Topoisomerase I, domain 2"/>
    <property type="match status" value="1"/>
</dbReference>
<dbReference type="InterPro" id="IPR034149">
    <property type="entry name" value="TOPRIM_TopoI"/>
</dbReference>
<comment type="caution">
    <text evidence="4">The sequence shown here is derived from an EMBL/GenBank/DDBJ whole genome shotgun (WGS) entry which is preliminary data.</text>
</comment>
<protein>
    <submittedName>
        <fullName evidence="4">Uncharacterized protein</fullName>
    </submittedName>
</protein>
<evidence type="ECO:0000259" key="2">
    <source>
        <dbReference type="PROSITE" id="PS50880"/>
    </source>
</evidence>
<evidence type="ECO:0000313" key="4">
    <source>
        <dbReference type="EMBL" id="GAF77471.1"/>
    </source>
</evidence>
<dbReference type="PROSITE" id="PS52039">
    <property type="entry name" value="TOPO_IA_2"/>
    <property type="match status" value="1"/>
</dbReference>
<dbReference type="InterPro" id="IPR013497">
    <property type="entry name" value="Topo_IA_cen"/>
</dbReference>
<dbReference type="EMBL" id="BARS01008347">
    <property type="protein sequence ID" value="GAF77471.1"/>
    <property type="molecule type" value="Genomic_DNA"/>
</dbReference>
<organism evidence="4">
    <name type="scientific">marine sediment metagenome</name>
    <dbReference type="NCBI Taxonomy" id="412755"/>
    <lineage>
        <taxon>unclassified sequences</taxon>
        <taxon>metagenomes</taxon>
        <taxon>ecological metagenomes</taxon>
    </lineage>
</organism>
<dbReference type="AlphaFoldDB" id="X0SQS6"/>
<dbReference type="InterPro" id="IPR000380">
    <property type="entry name" value="Topo_IA"/>
</dbReference>
<dbReference type="GO" id="GO:0003677">
    <property type="term" value="F:DNA binding"/>
    <property type="evidence" value="ECO:0007669"/>
    <property type="project" value="InterPro"/>
</dbReference>
<name>X0SQS6_9ZZZZ</name>
<evidence type="ECO:0000256" key="1">
    <source>
        <dbReference type="ARBA" id="ARBA00023235"/>
    </source>
</evidence>
<dbReference type="GO" id="GO:0006265">
    <property type="term" value="P:DNA topological change"/>
    <property type="evidence" value="ECO:0007669"/>
    <property type="project" value="InterPro"/>
</dbReference>
<feature type="domain" description="Topo IA-type catalytic" evidence="3">
    <location>
        <begin position="128"/>
        <end position="271"/>
    </location>
</feature>
<dbReference type="InterPro" id="IPR023405">
    <property type="entry name" value="Topo_IA_core_domain"/>
</dbReference>
<evidence type="ECO:0000259" key="3">
    <source>
        <dbReference type="PROSITE" id="PS52039"/>
    </source>
</evidence>
<dbReference type="Pfam" id="PF01131">
    <property type="entry name" value="Topoisom_bac"/>
    <property type="match status" value="1"/>
</dbReference>
<dbReference type="SUPFAM" id="SSF56712">
    <property type="entry name" value="Prokaryotic type I DNA topoisomerase"/>
    <property type="match status" value="1"/>
</dbReference>
<sequence>MNLIIVESPTKSKTINKFLGPKYKVLSSYGHIRDLPKKELGVDIEHDFKPKYVIPYKAKEKVKELKKHLPKSGIIIIATDEDREGEAIAFHLTKALKLKDEKSYQRIVFHEITKSAIEKALKNPRKIDMDLVNAQQTRRILDRLVGYKLSPLLWKKIMRGLSAGRVQSVAVKLVAEREKEIENFKPEEYWSIEALLQTYTKKGFKAMLVKEDGKTILKLGIKTKKEADKITKKLEGAEYKVINIEKKEVKKNPLPPFTTSSLQQQAWAKLY</sequence>
<proteinExistence type="predicted"/>
<dbReference type="CDD" id="cd03363">
    <property type="entry name" value="TOPRIM_TopoIA_TopoI"/>
    <property type="match status" value="1"/>
</dbReference>
<dbReference type="InterPro" id="IPR013824">
    <property type="entry name" value="Topo_IA_cen_sub1"/>
</dbReference>
<feature type="domain" description="Toprim" evidence="2">
    <location>
        <begin position="1"/>
        <end position="113"/>
    </location>
</feature>
<dbReference type="SMART" id="SM00436">
    <property type="entry name" value="TOP1Bc"/>
    <property type="match status" value="1"/>
</dbReference>